<accession>A0A9P0ZR31</accession>
<dbReference type="OrthoDB" id="2012664at2759"/>
<evidence type="ECO:0000313" key="2">
    <source>
        <dbReference type="Proteomes" id="UP001152484"/>
    </source>
</evidence>
<dbReference type="Proteomes" id="UP001152484">
    <property type="component" value="Unassembled WGS sequence"/>
</dbReference>
<dbReference type="PANTHER" id="PTHR32166">
    <property type="entry name" value="OSJNBA0013A04.12 PROTEIN"/>
    <property type="match status" value="1"/>
</dbReference>
<evidence type="ECO:0000313" key="1">
    <source>
        <dbReference type="EMBL" id="CAH9107652.1"/>
    </source>
</evidence>
<dbReference type="SUPFAM" id="SSF53098">
    <property type="entry name" value="Ribonuclease H-like"/>
    <property type="match status" value="1"/>
</dbReference>
<reference evidence="1" key="1">
    <citation type="submission" date="2022-07" db="EMBL/GenBank/DDBJ databases">
        <authorList>
            <person name="Macas J."/>
            <person name="Novak P."/>
            <person name="Neumann P."/>
        </authorList>
    </citation>
    <scope>NUCLEOTIDE SEQUENCE</scope>
</reference>
<name>A0A9P0ZR31_CUSEU</name>
<proteinExistence type="predicted"/>
<dbReference type="InterPro" id="IPR012337">
    <property type="entry name" value="RNaseH-like_sf"/>
</dbReference>
<dbReference type="PANTHER" id="PTHR32166:SF74">
    <property type="entry name" value="OS05G0256350 PROTEIN"/>
    <property type="match status" value="1"/>
</dbReference>
<gene>
    <name evidence="1" type="ORF">CEURO_LOCUS17794</name>
</gene>
<organism evidence="1 2">
    <name type="scientific">Cuscuta europaea</name>
    <name type="common">European dodder</name>
    <dbReference type="NCBI Taxonomy" id="41803"/>
    <lineage>
        <taxon>Eukaryota</taxon>
        <taxon>Viridiplantae</taxon>
        <taxon>Streptophyta</taxon>
        <taxon>Embryophyta</taxon>
        <taxon>Tracheophyta</taxon>
        <taxon>Spermatophyta</taxon>
        <taxon>Magnoliopsida</taxon>
        <taxon>eudicotyledons</taxon>
        <taxon>Gunneridae</taxon>
        <taxon>Pentapetalae</taxon>
        <taxon>asterids</taxon>
        <taxon>lamiids</taxon>
        <taxon>Solanales</taxon>
        <taxon>Convolvulaceae</taxon>
        <taxon>Cuscuteae</taxon>
        <taxon>Cuscuta</taxon>
        <taxon>Cuscuta subgen. Cuscuta</taxon>
    </lineage>
</organism>
<keyword evidence="2" id="KW-1185">Reference proteome</keyword>
<comment type="caution">
    <text evidence="1">The sequence shown here is derived from an EMBL/GenBank/DDBJ whole genome shotgun (WGS) entry which is preliminary data.</text>
</comment>
<sequence length="137" mass="15928">MEDIGKLIEFKPWIDSAKRFTTFIYRHTRILSAMKERKGGRDLMKVGMTRFATTFLTLQSLCKYREPLRNLFVSDDWNNLKLSNTTVGQRVCDTIIASEFWNGVEDCSRATHPLLVVLRIVYGDEQPYELAMAMREA</sequence>
<dbReference type="EMBL" id="CAMAPE010000051">
    <property type="protein sequence ID" value="CAH9107652.1"/>
    <property type="molecule type" value="Genomic_DNA"/>
</dbReference>
<dbReference type="AlphaFoldDB" id="A0A9P0ZR31"/>
<protein>
    <submittedName>
        <fullName evidence="1">Uncharacterized protein</fullName>
    </submittedName>
</protein>